<gene>
    <name evidence="1" type="ORF">PBY51_010195</name>
</gene>
<dbReference type="EMBL" id="JAUZQC010000016">
    <property type="protein sequence ID" value="KAK5856915.1"/>
    <property type="molecule type" value="Genomic_DNA"/>
</dbReference>
<comment type="caution">
    <text evidence="1">The sequence shown here is derived from an EMBL/GenBank/DDBJ whole genome shotgun (WGS) entry which is preliminary data.</text>
</comment>
<name>A0AAN7XC57_ELEMC</name>
<protein>
    <submittedName>
        <fullName evidence="1">Uncharacterized protein</fullName>
    </submittedName>
</protein>
<dbReference type="AlphaFoldDB" id="A0AAN7XC57"/>
<sequence>MTEERNAFQLEKDIEKERRAFMKEMAMTREVYIKEKSDIQRMRVAFQSEKLHGKRKRNLQQRSQRPFKLKMMLWLMKGSPSR</sequence>
<proteinExistence type="predicted"/>
<reference evidence="1 2" key="2">
    <citation type="journal article" date="2023" name="Mol. Biol. Evol.">
        <title>Genomics of Secondarily Temperate Adaptation in the Only Non-Antarctic Icefish.</title>
        <authorList>
            <person name="Rivera-Colon A.G."/>
            <person name="Rayamajhi N."/>
            <person name="Minhas B.F."/>
            <person name="Madrigal G."/>
            <person name="Bilyk K.T."/>
            <person name="Yoon V."/>
            <person name="Hune M."/>
            <person name="Gregory S."/>
            <person name="Cheng C.H.C."/>
            <person name="Catchen J.M."/>
        </authorList>
    </citation>
    <scope>NUCLEOTIDE SEQUENCE [LARGE SCALE GENOMIC DNA]</scope>
    <source>
        <strain evidence="1">JMC-PN-2008</strain>
    </source>
</reference>
<dbReference type="Proteomes" id="UP001346869">
    <property type="component" value="Unassembled WGS sequence"/>
</dbReference>
<organism evidence="1 2">
    <name type="scientific">Eleginops maclovinus</name>
    <name type="common">Patagonian blennie</name>
    <name type="synonym">Eleginus maclovinus</name>
    <dbReference type="NCBI Taxonomy" id="56733"/>
    <lineage>
        <taxon>Eukaryota</taxon>
        <taxon>Metazoa</taxon>
        <taxon>Chordata</taxon>
        <taxon>Craniata</taxon>
        <taxon>Vertebrata</taxon>
        <taxon>Euteleostomi</taxon>
        <taxon>Actinopterygii</taxon>
        <taxon>Neopterygii</taxon>
        <taxon>Teleostei</taxon>
        <taxon>Neoteleostei</taxon>
        <taxon>Acanthomorphata</taxon>
        <taxon>Eupercaria</taxon>
        <taxon>Perciformes</taxon>
        <taxon>Notothenioidei</taxon>
        <taxon>Eleginopidae</taxon>
        <taxon>Eleginops</taxon>
    </lineage>
</organism>
<keyword evidence="2" id="KW-1185">Reference proteome</keyword>
<evidence type="ECO:0000313" key="2">
    <source>
        <dbReference type="Proteomes" id="UP001346869"/>
    </source>
</evidence>
<reference evidence="1 2" key="1">
    <citation type="journal article" date="2023" name="Genes (Basel)">
        <title>Chromosome-Level Genome Assembly and Circadian Gene Repertoire of the Patagonia Blennie Eleginops maclovinus-The Closest Ancestral Proxy of Antarctic Cryonotothenioids.</title>
        <authorList>
            <person name="Cheng C.C."/>
            <person name="Rivera-Colon A.G."/>
            <person name="Minhas B.F."/>
            <person name="Wilson L."/>
            <person name="Rayamajhi N."/>
            <person name="Vargas-Chacoff L."/>
            <person name="Catchen J.M."/>
        </authorList>
    </citation>
    <scope>NUCLEOTIDE SEQUENCE [LARGE SCALE GENOMIC DNA]</scope>
    <source>
        <strain evidence="1">JMC-PN-2008</strain>
    </source>
</reference>
<accession>A0AAN7XC57</accession>
<evidence type="ECO:0000313" key="1">
    <source>
        <dbReference type="EMBL" id="KAK5856915.1"/>
    </source>
</evidence>